<dbReference type="Proteomes" id="UP000316609">
    <property type="component" value="Unassembled WGS sequence"/>
</dbReference>
<name>A0A538TWE6_UNCEI</name>
<accession>A0A538TWE6</accession>
<protein>
    <recommendedName>
        <fullName evidence="1">FlgD/Vpr Ig-like domain-containing protein</fullName>
    </recommendedName>
</protein>
<gene>
    <name evidence="2" type="ORF">E6K78_03020</name>
</gene>
<proteinExistence type="predicted"/>
<dbReference type="AlphaFoldDB" id="A0A538TWE6"/>
<sequence>MRLGLWPPDRTERPAQYATHFGVVPSGRYAISVSFPSNPRSRVVVDETVNQELGNTVPSTLAGHPITVFRDGRVLVYHPPSGPAWARGHSFLEAPFPNPAHGPVQWSVQMPRAAEVSAVVFDVGGRAVRRLTQGAVGPGRHAWTWSGMDDHGQPIQPGVFCRLWVDGVPSGERRIVVR</sequence>
<organism evidence="2 3">
    <name type="scientific">Eiseniibacteriota bacterium</name>
    <dbReference type="NCBI Taxonomy" id="2212470"/>
    <lineage>
        <taxon>Bacteria</taxon>
        <taxon>Candidatus Eiseniibacteriota</taxon>
    </lineage>
</organism>
<evidence type="ECO:0000313" key="3">
    <source>
        <dbReference type="Proteomes" id="UP000316609"/>
    </source>
</evidence>
<dbReference type="Pfam" id="PF13860">
    <property type="entry name" value="FlgD_ig"/>
    <property type="match status" value="1"/>
</dbReference>
<evidence type="ECO:0000259" key="1">
    <source>
        <dbReference type="Pfam" id="PF13860"/>
    </source>
</evidence>
<dbReference type="Gene3D" id="2.60.40.4070">
    <property type="match status" value="1"/>
</dbReference>
<comment type="caution">
    <text evidence="2">The sequence shown here is derived from an EMBL/GenBank/DDBJ whole genome shotgun (WGS) entry which is preliminary data.</text>
</comment>
<feature type="domain" description="FlgD/Vpr Ig-like" evidence="1">
    <location>
        <begin position="103"/>
        <end position="158"/>
    </location>
</feature>
<reference evidence="2 3" key="1">
    <citation type="journal article" date="2019" name="Nat. Microbiol.">
        <title>Mediterranean grassland soil C-N compound turnover is dependent on rainfall and depth, and is mediated by genomically divergent microorganisms.</title>
        <authorList>
            <person name="Diamond S."/>
            <person name="Andeer P.F."/>
            <person name="Li Z."/>
            <person name="Crits-Christoph A."/>
            <person name="Burstein D."/>
            <person name="Anantharaman K."/>
            <person name="Lane K.R."/>
            <person name="Thomas B.C."/>
            <person name="Pan C."/>
            <person name="Northen T.R."/>
            <person name="Banfield J.F."/>
        </authorList>
    </citation>
    <scope>NUCLEOTIDE SEQUENCE [LARGE SCALE GENOMIC DNA]</scope>
    <source>
        <strain evidence="2">WS_8</strain>
    </source>
</reference>
<dbReference type="InterPro" id="IPR025965">
    <property type="entry name" value="FlgD/Vpr_Ig-like"/>
</dbReference>
<evidence type="ECO:0000313" key="2">
    <source>
        <dbReference type="EMBL" id="TMQ67960.1"/>
    </source>
</evidence>
<dbReference type="EMBL" id="VBOY01000021">
    <property type="protein sequence ID" value="TMQ67960.1"/>
    <property type="molecule type" value="Genomic_DNA"/>
</dbReference>